<evidence type="ECO:0000313" key="1">
    <source>
        <dbReference type="EMBL" id="QDU67976.1"/>
    </source>
</evidence>
<reference evidence="1 2" key="1">
    <citation type="submission" date="2019-02" db="EMBL/GenBank/DDBJ databases">
        <title>Deep-cultivation of Planctomycetes and their phenomic and genomic characterization uncovers novel biology.</title>
        <authorList>
            <person name="Wiegand S."/>
            <person name="Jogler M."/>
            <person name="Boedeker C."/>
            <person name="Pinto D."/>
            <person name="Vollmers J."/>
            <person name="Rivas-Marin E."/>
            <person name="Kohn T."/>
            <person name="Peeters S.H."/>
            <person name="Heuer A."/>
            <person name="Rast P."/>
            <person name="Oberbeckmann S."/>
            <person name="Bunk B."/>
            <person name="Jeske O."/>
            <person name="Meyerdierks A."/>
            <person name="Storesund J.E."/>
            <person name="Kallscheuer N."/>
            <person name="Luecker S."/>
            <person name="Lage O.M."/>
            <person name="Pohl T."/>
            <person name="Merkel B.J."/>
            <person name="Hornburger P."/>
            <person name="Mueller R.-W."/>
            <person name="Bruemmer F."/>
            <person name="Labrenz M."/>
            <person name="Spormann A.M."/>
            <person name="Op den Camp H."/>
            <person name="Overmann J."/>
            <person name="Amann R."/>
            <person name="Jetten M.S.M."/>
            <person name="Mascher T."/>
            <person name="Medema M.H."/>
            <person name="Devos D.P."/>
            <person name="Kaster A.-K."/>
            <person name="Ovreas L."/>
            <person name="Rohde M."/>
            <person name="Galperin M.Y."/>
            <person name="Jogler C."/>
        </authorList>
    </citation>
    <scope>NUCLEOTIDE SEQUENCE [LARGE SCALE GENOMIC DNA]</scope>
    <source>
        <strain evidence="1 2">Pla133</strain>
    </source>
</reference>
<organism evidence="1 2">
    <name type="scientific">Engelhardtia mirabilis</name>
    <dbReference type="NCBI Taxonomy" id="2528011"/>
    <lineage>
        <taxon>Bacteria</taxon>
        <taxon>Pseudomonadati</taxon>
        <taxon>Planctomycetota</taxon>
        <taxon>Planctomycetia</taxon>
        <taxon>Planctomycetia incertae sedis</taxon>
        <taxon>Engelhardtia</taxon>
    </lineage>
</organism>
<dbReference type="KEGG" id="pbap:Pla133_30670"/>
<keyword evidence="2" id="KW-1185">Reference proteome</keyword>
<dbReference type="RefSeq" id="WP_145066600.1">
    <property type="nucleotide sequence ID" value="NZ_CP036287.1"/>
</dbReference>
<sequence length="81" mass="7941">MLGLVPDALTTAMLIGAGQAPFGGTLGTLSAEGASAAPSIDVPAVGPALIGTNLWFAWIAISGAIPEAVFASPPAPVRFLP</sequence>
<dbReference type="AlphaFoldDB" id="A0A518BM05"/>
<proteinExistence type="predicted"/>
<name>A0A518BM05_9BACT</name>
<accession>A0A518BM05</accession>
<protein>
    <submittedName>
        <fullName evidence="1">Uncharacterized protein</fullName>
    </submittedName>
</protein>
<dbReference type="EMBL" id="CP036287">
    <property type="protein sequence ID" value="QDU67976.1"/>
    <property type="molecule type" value="Genomic_DNA"/>
</dbReference>
<dbReference type="Proteomes" id="UP000316921">
    <property type="component" value="Chromosome"/>
</dbReference>
<gene>
    <name evidence="1" type="ORF">Pla133_30670</name>
</gene>
<evidence type="ECO:0000313" key="2">
    <source>
        <dbReference type="Proteomes" id="UP000316921"/>
    </source>
</evidence>